<dbReference type="AlphaFoldDB" id="A0A382ZLE1"/>
<proteinExistence type="predicted"/>
<organism evidence="1">
    <name type="scientific">marine metagenome</name>
    <dbReference type="NCBI Taxonomy" id="408172"/>
    <lineage>
        <taxon>unclassified sequences</taxon>
        <taxon>metagenomes</taxon>
        <taxon>ecological metagenomes</taxon>
    </lineage>
</organism>
<dbReference type="EMBL" id="UINC01184861">
    <property type="protein sequence ID" value="SVD96281.1"/>
    <property type="molecule type" value="Genomic_DNA"/>
</dbReference>
<feature type="non-terminal residue" evidence="1">
    <location>
        <position position="256"/>
    </location>
</feature>
<reference evidence="1" key="1">
    <citation type="submission" date="2018-05" db="EMBL/GenBank/DDBJ databases">
        <authorList>
            <person name="Lanie J.A."/>
            <person name="Ng W.-L."/>
            <person name="Kazmierczak K.M."/>
            <person name="Andrzejewski T.M."/>
            <person name="Davidsen T.M."/>
            <person name="Wayne K.J."/>
            <person name="Tettelin H."/>
            <person name="Glass J.I."/>
            <person name="Rusch D."/>
            <person name="Podicherti R."/>
            <person name="Tsui H.-C.T."/>
            <person name="Winkler M.E."/>
        </authorList>
    </citation>
    <scope>NUCLEOTIDE SEQUENCE</scope>
</reference>
<sequence>PDSLLGGIANDHAVLIKNTFPSLGNKADSYFAYEKMEMFVHGGDPTFDSRCNWCTVDSSEVDLLFRIGKDDKNYYEIHQPVYEGWNDRNHIDINIDKLTQLKIPTTESPAEKLSDVGLDGCTNSIENGYGGCLDTLTFINPDTVLTLITFSDYCNNEILSPDTLGNYITFENCTDFISDPNNDNFDDNPNGTEDNDRFDYKDINGDGLITAGEGELAIEDFNGDGIYTVHPTYDYNNKLYVWNNPEDISTTCHHCR</sequence>
<protein>
    <submittedName>
        <fullName evidence="1">Uncharacterized protein</fullName>
    </submittedName>
</protein>
<evidence type="ECO:0000313" key="1">
    <source>
        <dbReference type="EMBL" id="SVD96281.1"/>
    </source>
</evidence>
<accession>A0A382ZLE1</accession>
<gene>
    <name evidence="1" type="ORF">METZ01_LOCUS449135</name>
</gene>
<feature type="non-terminal residue" evidence="1">
    <location>
        <position position="1"/>
    </location>
</feature>
<name>A0A382ZLE1_9ZZZZ</name>